<gene>
    <name evidence="1" type="ORF">NCS57_00496300</name>
</gene>
<protein>
    <submittedName>
        <fullName evidence="1">Uncharacterized protein</fullName>
    </submittedName>
</protein>
<evidence type="ECO:0000313" key="1">
    <source>
        <dbReference type="EMBL" id="KAI8675935.1"/>
    </source>
</evidence>
<keyword evidence="2" id="KW-1185">Reference proteome</keyword>
<reference evidence="1" key="1">
    <citation type="submission" date="2022-06" db="EMBL/GenBank/DDBJ databases">
        <title>Fusarium solani species complex genomes reveal bases of compartmentalisation and animal pathogenesis.</title>
        <authorList>
            <person name="Tsai I.J."/>
        </authorList>
    </citation>
    <scope>NUCLEOTIDE SEQUENCE</scope>
    <source>
        <strain evidence="1">Fu6.1</strain>
    </source>
</reference>
<organism evidence="1 2">
    <name type="scientific">Fusarium keratoplasticum</name>
    <dbReference type="NCBI Taxonomy" id="1328300"/>
    <lineage>
        <taxon>Eukaryota</taxon>
        <taxon>Fungi</taxon>
        <taxon>Dikarya</taxon>
        <taxon>Ascomycota</taxon>
        <taxon>Pezizomycotina</taxon>
        <taxon>Sordariomycetes</taxon>
        <taxon>Hypocreomycetidae</taxon>
        <taxon>Hypocreales</taxon>
        <taxon>Nectriaceae</taxon>
        <taxon>Fusarium</taxon>
        <taxon>Fusarium solani species complex</taxon>
    </lineage>
</organism>
<evidence type="ECO:0000313" key="2">
    <source>
        <dbReference type="Proteomes" id="UP001065298"/>
    </source>
</evidence>
<proteinExistence type="predicted"/>
<comment type="caution">
    <text evidence="1">The sequence shown here is derived from an EMBL/GenBank/DDBJ whole genome shotgun (WGS) entry which is preliminary data.</text>
</comment>
<dbReference type="Proteomes" id="UP001065298">
    <property type="component" value="Chromosome 3"/>
</dbReference>
<name>A0ACC0R906_9HYPO</name>
<accession>A0ACC0R906</accession>
<dbReference type="EMBL" id="CM046505">
    <property type="protein sequence ID" value="KAI8675935.1"/>
    <property type="molecule type" value="Genomic_DNA"/>
</dbReference>
<sequence>MAALLRSQDALDLETAIREWQSQQNERQDGGPAQEPDEKSAVARLTAALDTLFREIVVILSDKGKFPRDIFISLDRSRSCFSLWSDGHGVASGSLDDKFQRSRKLRQATMKTLSHLSSTLIDRLVPVAHISNPKTKGLCDQVSNILEEVNFSHVADDSSSDSTSEYSTADVHELAEDLKTDVDCLIELDQMIRDPATDPEPEMTEANVSLSSWAPHQVFANKIEHRFPAADAKLFSSLGMVNYQRYLRCQIERDRNQVHAEQPEQVVEVTAGSKFHDSGLGSSLNPASSYAETIMSYRDGNRSIRIPPLPEEAKRGEAFPCVACGRSVIITTNSQWKRHLYIDLQPYVCLDTSCKRSDSTFSNRANWLQHLALDHGMEPSWEQIECPLCGDEAGPGKITITTHLGRHLEEISLSALPAAPDSETNSEASESDIDNSYRVNQDDEEEPQDLGFAVFGSEGELSDQTSNILSVQSWNSWEDLIDATNREAAGGSTGDQPPILSDYLASPSVRPAAGDEALVKYLQARPLERQVQRDIAMQQEKRKETVELSHESEVQIHNGKEAAFHRRMGEMKTAQEEAKREIEKSRIEAEEAAYQRLKAEQKAEEEERARLYAQAIAAAEEAAYKRIKAERAEEDRLRAELKVMEARRQSEAESRDRVETEARAKMLEIEEARRRQMKDMKAAQEEAKREIEKAKVEAEKAARERLVAERKAEEERSRKHAEAMAAAEENARLRFEAELKAAESRRKVEAEARDRADEEAMLKFEAAVKAGKDHREAEAEAITQSKEAQTKYFFERPIDIPWFEDGEEFLFLGEELNLSAQSPKQQARIFEQQREAVATQAENEGRDKVEAEAWLKLDDTVMATSEERAREHVEDKVVSDSPRQEVSDRNAGVEHDQRLEDWQTRHWRWICPSCGSEDQDRRKGPVCSNCSYLVGDGDGFEASVPEQRQPREDEVVTEEQLQKQHQGSPEHQPTFTSLERAPQAAHQYSSKHAGQSIPDSTTNNDGNAPINGPEHSSDFLPQLSHPGFWGNM</sequence>